<evidence type="ECO:0000313" key="3">
    <source>
        <dbReference type="Proteomes" id="UP000193411"/>
    </source>
</evidence>
<name>A0A1Y2HUL3_9FUNG</name>
<feature type="transmembrane region" description="Helical" evidence="1">
    <location>
        <begin position="114"/>
        <end position="135"/>
    </location>
</feature>
<accession>A0A1Y2HUL3</accession>
<dbReference type="Proteomes" id="UP000193411">
    <property type="component" value="Unassembled WGS sequence"/>
</dbReference>
<gene>
    <name evidence="2" type="ORF">BCR44DRAFT_41403</name>
</gene>
<organism evidence="2 3">
    <name type="scientific">Catenaria anguillulae PL171</name>
    <dbReference type="NCBI Taxonomy" id="765915"/>
    <lineage>
        <taxon>Eukaryota</taxon>
        <taxon>Fungi</taxon>
        <taxon>Fungi incertae sedis</taxon>
        <taxon>Blastocladiomycota</taxon>
        <taxon>Blastocladiomycetes</taxon>
        <taxon>Blastocladiales</taxon>
        <taxon>Catenariaceae</taxon>
        <taxon>Catenaria</taxon>
    </lineage>
</organism>
<feature type="transmembrane region" description="Helical" evidence="1">
    <location>
        <begin position="82"/>
        <end position="102"/>
    </location>
</feature>
<keyword evidence="1" id="KW-0812">Transmembrane</keyword>
<keyword evidence="1" id="KW-1133">Transmembrane helix</keyword>
<dbReference type="AlphaFoldDB" id="A0A1Y2HUL3"/>
<feature type="transmembrane region" description="Helical" evidence="1">
    <location>
        <begin position="25"/>
        <end position="49"/>
    </location>
</feature>
<feature type="transmembrane region" description="Helical" evidence="1">
    <location>
        <begin position="141"/>
        <end position="158"/>
    </location>
</feature>
<proteinExistence type="predicted"/>
<evidence type="ECO:0000313" key="2">
    <source>
        <dbReference type="EMBL" id="ORZ37461.1"/>
    </source>
</evidence>
<sequence>MTVARNAPRVKRTCCGGFLIREGVLCLLAIQLVLSLICLILSALVLYAFTSATESKRPDGLTDIIFSNDAVLTGSVASKQQGVILFAVLTGQFAFSALWVLVGYVSARRRIPKVFLAFMAVQLVVSIGGFAYGVVAQGWTWSQAVITALHLYWSYVYYRYGTSTMPKEIEEEQEIKRQAGEGGETEAMV</sequence>
<reference evidence="2 3" key="1">
    <citation type="submission" date="2016-07" db="EMBL/GenBank/DDBJ databases">
        <title>Pervasive Adenine N6-methylation of Active Genes in Fungi.</title>
        <authorList>
            <consortium name="DOE Joint Genome Institute"/>
            <person name="Mondo S.J."/>
            <person name="Dannebaum R.O."/>
            <person name="Kuo R.C."/>
            <person name="Labutti K."/>
            <person name="Haridas S."/>
            <person name="Kuo A."/>
            <person name="Salamov A."/>
            <person name="Ahrendt S.R."/>
            <person name="Lipzen A."/>
            <person name="Sullivan W."/>
            <person name="Andreopoulos W.B."/>
            <person name="Clum A."/>
            <person name="Lindquist E."/>
            <person name="Daum C."/>
            <person name="Ramamoorthy G.K."/>
            <person name="Gryganskyi A."/>
            <person name="Culley D."/>
            <person name="Magnuson J.K."/>
            <person name="James T.Y."/>
            <person name="O'Malley M.A."/>
            <person name="Stajich J.E."/>
            <person name="Spatafora J.W."/>
            <person name="Visel A."/>
            <person name="Grigoriev I.V."/>
        </authorList>
    </citation>
    <scope>NUCLEOTIDE SEQUENCE [LARGE SCALE GENOMIC DNA]</scope>
    <source>
        <strain evidence="2 3">PL171</strain>
    </source>
</reference>
<evidence type="ECO:0000256" key="1">
    <source>
        <dbReference type="SAM" id="Phobius"/>
    </source>
</evidence>
<comment type="caution">
    <text evidence="2">The sequence shown here is derived from an EMBL/GenBank/DDBJ whole genome shotgun (WGS) entry which is preliminary data.</text>
</comment>
<keyword evidence="3" id="KW-1185">Reference proteome</keyword>
<protein>
    <submittedName>
        <fullName evidence="2">Uncharacterized protein</fullName>
    </submittedName>
</protein>
<keyword evidence="1" id="KW-0472">Membrane</keyword>
<dbReference type="EMBL" id="MCFL01000012">
    <property type="protein sequence ID" value="ORZ37461.1"/>
    <property type="molecule type" value="Genomic_DNA"/>
</dbReference>